<gene>
    <name evidence="1" type="ORF">PHY01_32710</name>
</gene>
<dbReference type="AlphaFoldDB" id="A0A4Y3WR63"/>
<evidence type="ECO:0008006" key="3">
    <source>
        <dbReference type="Google" id="ProtNLM"/>
    </source>
</evidence>
<keyword evidence="2" id="KW-1185">Reference proteome</keyword>
<evidence type="ECO:0000313" key="2">
    <source>
        <dbReference type="Proteomes" id="UP000320338"/>
    </source>
</evidence>
<sequence>MSTTTPKARPAPLPTCNVPGCPRTGRVRGLCDPHWATHRGLADPKDTP</sequence>
<name>A0A4Y3WR63_9PSEU</name>
<evidence type="ECO:0000313" key="1">
    <source>
        <dbReference type="EMBL" id="GEC20988.1"/>
    </source>
</evidence>
<accession>A0A4Y3WR63</accession>
<proteinExistence type="predicted"/>
<dbReference type="Proteomes" id="UP000320338">
    <property type="component" value="Unassembled WGS sequence"/>
</dbReference>
<dbReference type="EMBL" id="BJNG01000026">
    <property type="protein sequence ID" value="GEC20988.1"/>
    <property type="molecule type" value="Genomic_DNA"/>
</dbReference>
<organism evidence="1 2">
    <name type="scientific">Pseudonocardia hydrocarbonoxydans</name>
    <dbReference type="NCBI Taxonomy" id="76726"/>
    <lineage>
        <taxon>Bacteria</taxon>
        <taxon>Bacillati</taxon>
        <taxon>Actinomycetota</taxon>
        <taxon>Actinomycetes</taxon>
        <taxon>Pseudonocardiales</taxon>
        <taxon>Pseudonocardiaceae</taxon>
        <taxon>Pseudonocardia</taxon>
    </lineage>
</organism>
<reference evidence="1 2" key="1">
    <citation type="submission" date="2019-06" db="EMBL/GenBank/DDBJ databases">
        <title>Whole genome shotgun sequence of Pseudonocardia hydrocarbonoxydans NBRC 14498.</title>
        <authorList>
            <person name="Hosoyama A."/>
            <person name="Uohara A."/>
            <person name="Ohji S."/>
            <person name="Ichikawa N."/>
        </authorList>
    </citation>
    <scope>NUCLEOTIDE SEQUENCE [LARGE SCALE GENOMIC DNA]</scope>
    <source>
        <strain evidence="1 2">NBRC 14498</strain>
    </source>
</reference>
<protein>
    <recommendedName>
        <fullName evidence="3">HNH endonuclease</fullName>
    </recommendedName>
</protein>
<comment type="caution">
    <text evidence="1">The sequence shown here is derived from an EMBL/GenBank/DDBJ whole genome shotgun (WGS) entry which is preliminary data.</text>
</comment>
<dbReference type="RefSeq" id="WP_170183838.1">
    <property type="nucleotide sequence ID" value="NZ_BAAARZ010000007.1"/>
</dbReference>